<reference evidence="1 2" key="1">
    <citation type="submission" date="2016-10" db="EMBL/GenBank/DDBJ databases">
        <authorList>
            <person name="de Groot N.N."/>
        </authorList>
    </citation>
    <scope>NUCLEOTIDE SEQUENCE [LARGE SCALE GENOMIC DNA]</scope>
    <source>
        <strain evidence="1 2">DSM 22220</strain>
    </source>
</reference>
<accession>A0A1G6UM81</accession>
<protein>
    <submittedName>
        <fullName evidence="1">Uncharacterized protein</fullName>
    </submittedName>
</protein>
<organism evidence="1 2">
    <name type="scientific">Paracoccus isoporae</name>
    <dbReference type="NCBI Taxonomy" id="591205"/>
    <lineage>
        <taxon>Bacteria</taxon>
        <taxon>Pseudomonadati</taxon>
        <taxon>Pseudomonadota</taxon>
        <taxon>Alphaproteobacteria</taxon>
        <taxon>Rhodobacterales</taxon>
        <taxon>Paracoccaceae</taxon>
        <taxon>Paracoccus</taxon>
    </lineage>
</organism>
<gene>
    <name evidence="1" type="ORF">SAMN05421538_101571</name>
</gene>
<proteinExistence type="predicted"/>
<evidence type="ECO:0000313" key="2">
    <source>
        <dbReference type="Proteomes" id="UP000199344"/>
    </source>
</evidence>
<keyword evidence="2" id="KW-1185">Reference proteome</keyword>
<dbReference type="AlphaFoldDB" id="A0A1G6UM81"/>
<evidence type="ECO:0000313" key="1">
    <source>
        <dbReference type="EMBL" id="SDD41816.1"/>
    </source>
</evidence>
<name>A0A1G6UM81_9RHOB</name>
<dbReference type="RefSeq" id="WP_090520625.1">
    <property type="nucleotide sequence ID" value="NZ_FNAH01000001.1"/>
</dbReference>
<dbReference type="EMBL" id="FNAH01000001">
    <property type="protein sequence ID" value="SDD41816.1"/>
    <property type="molecule type" value="Genomic_DNA"/>
</dbReference>
<dbReference type="Proteomes" id="UP000199344">
    <property type="component" value="Unassembled WGS sequence"/>
</dbReference>
<dbReference type="STRING" id="591205.SAMN05421538_101571"/>
<sequence length="252" mass="26351">MSGAGLQVGVTVPEAALLSGAVARIAALSAELGGSWFDAASHGDDPAVWPDRCAAQRQADAVSPEPEGQFQTVGDRAALLLRAGRNCAYRVRDVVRADSWTVACIWHPAPRDEDTRSLFALRGSGRSNYVYLSQDQELTTTLRDNAGAAIAALPGAGDGWQAVMASQSGGELRLWRPADDAFATAAGAGDFAPKSDLLIGARSHRQGMPKTLGSAAIGGVLLWPGLDVLSAPPGSTGHRLRDAFASFCLWEL</sequence>
<dbReference type="OrthoDB" id="7866182at2"/>